<dbReference type="RefSeq" id="WP_188668794.1">
    <property type="nucleotide sequence ID" value="NZ_BMJI01000019.1"/>
</dbReference>
<evidence type="ECO:0000256" key="2">
    <source>
        <dbReference type="SAM" id="MobiDB-lite"/>
    </source>
</evidence>
<dbReference type="PANTHER" id="PTHR15004:SF0">
    <property type="entry name" value="GLUTAMYL-TRNA(GLN) AMIDOTRANSFERASE SUBUNIT C, MITOCHONDRIAL"/>
    <property type="match status" value="1"/>
</dbReference>
<dbReference type="Proteomes" id="UP000597761">
    <property type="component" value="Unassembled WGS sequence"/>
</dbReference>
<comment type="catalytic activity">
    <reaction evidence="1">
        <text>L-glutamyl-tRNA(Gln) + L-glutamine + ATP + H2O = L-glutaminyl-tRNA(Gln) + L-glutamate + ADP + phosphate + H(+)</text>
        <dbReference type="Rhea" id="RHEA:17521"/>
        <dbReference type="Rhea" id="RHEA-COMP:9681"/>
        <dbReference type="Rhea" id="RHEA-COMP:9684"/>
        <dbReference type="ChEBI" id="CHEBI:15377"/>
        <dbReference type="ChEBI" id="CHEBI:15378"/>
        <dbReference type="ChEBI" id="CHEBI:29985"/>
        <dbReference type="ChEBI" id="CHEBI:30616"/>
        <dbReference type="ChEBI" id="CHEBI:43474"/>
        <dbReference type="ChEBI" id="CHEBI:58359"/>
        <dbReference type="ChEBI" id="CHEBI:78520"/>
        <dbReference type="ChEBI" id="CHEBI:78521"/>
        <dbReference type="ChEBI" id="CHEBI:456216"/>
    </reaction>
</comment>
<keyword evidence="1" id="KW-0648">Protein biosynthesis</keyword>
<comment type="subunit">
    <text evidence="1">Heterotrimer of A, B and C subunits.</text>
</comment>
<dbReference type="EC" id="6.3.5.-" evidence="1"/>
<name>A0ABQ1PHF9_9MICC</name>
<evidence type="ECO:0000256" key="1">
    <source>
        <dbReference type="HAMAP-Rule" id="MF_00122"/>
    </source>
</evidence>
<dbReference type="NCBIfam" id="TIGR00135">
    <property type="entry name" value="gatC"/>
    <property type="match status" value="1"/>
</dbReference>
<dbReference type="Gene3D" id="1.10.20.60">
    <property type="entry name" value="Glu-tRNAGln amidotransferase C subunit, N-terminal domain"/>
    <property type="match status" value="1"/>
</dbReference>
<gene>
    <name evidence="1 3" type="primary">gatC</name>
    <name evidence="3" type="ORF">GCM10011512_25350</name>
</gene>
<proteinExistence type="inferred from homology"/>
<evidence type="ECO:0000313" key="3">
    <source>
        <dbReference type="EMBL" id="GGC97267.1"/>
    </source>
</evidence>
<dbReference type="PANTHER" id="PTHR15004">
    <property type="entry name" value="GLUTAMYL-TRNA(GLN) AMIDOTRANSFERASE SUBUNIT C, MITOCHONDRIAL"/>
    <property type="match status" value="1"/>
</dbReference>
<evidence type="ECO:0000313" key="4">
    <source>
        <dbReference type="Proteomes" id="UP000597761"/>
    </source>
</evidence>
<dbReference type="InterPro" id="IPR036113">
    <property type="entry name" value="Asp/Glu-ADT_sf_sub_c"/>
</dbReference>
<keyword evidence="1" id="KW-0436">Ligase</keyword>
<keyword evidence="1" id="KW-0067">ATP-binding</keyword>
<comment type="caution">
    <text evidence="3">The sequence shown here is derived from an EMBL/GenBank/DDBJ whole genome shotgun (WGS) entry which is preliminary data.</text>
</comment>
<accession>A0ABQ1PHF9</accession>
<comment type="similarity">
    <text evidence="1">Belongs to the GatC family.</text>
</comment>
<protein>
    <recommendedName>
        <fullName evidence="1">Aspartyl/glutamyl-tRNA(Asn/Gln) amidotransferase subunit C</fullName>
        <shortName evidence="1">Asp/Glu-ADT subunit C</shortName>
        <ecNumber evidence="1">6.3.5.-</ecNumber>
    </recommendedName>
</protein>
<keyword evidence="1" id="KW-0547">Nucleotide-binding</keyword>
<dbReference type="Pfam" id="PF02686">
    <property type="entry name" value="GatC"/>
    <property type="match status" value="1"/>
</dbReference>
<comment type="catalytic activity">
    <reaction evidence="1">
        <text>L-aspartyl-tRNA(Asn) + L-glutamine + ATP + H2O = L-asparaginyl-tRNA(Asn) + L-glutamate + ADP + phosphate + 2 H(+)</text>
        <dbReference type="Rhea" id="RHEA:14513"/>
        <dbReference type="Rhea" id="RHEA-COMP:9674"/>
        <dbReference type="Rhea" id="RHEA-COMP:9677"/>
        <dbReference type="ChEBI" id="CHEBI:15377"/>
        <dbReference type="ChEBI" id="CHEBI:15378"/>
        <dbReference type="ChEBI" id="CHEBI:29985"/>
        <dbReference type="ChEBI" id="CHEBI:30616"/>
        <dbReference type="ChEBI" id="CHEBI:43474"/>
        <dbReference type="ChEBI" id="CHEBI:58359"/>
        <dbReference type="ChEBI" id="CHEBI:78515"/>
        <dbReference type="ChEBI" id="CHEBI:78516"/>
        <dbReference type="ChEBI" id="CHEBI:456216"/>
    </reaction>
</comment>
<keyword evidence="4" id="KW-1185">Reference proteome</keyword>
<reference evidence="4" key="1">
    <citation type="journal article" date="2019" name="Int. J. Syst. Evol. Microbiol.">
        <title>The Global Catalogue of Microorganisms (GCM) 10K type strain sequencing project: providing services to taxonomists for standard genome sequencing and annotation.</title>
        <authorList>
            <consortium name="The Broad Institute Genomics Platform"/>
            <consortium name="The Broad Institute Genome Sequencing Center for Infectious Disease"/>
            <person name="Wu L."/>
            <person name="Ma J."/>
        </authorList>
    </citation>
    <scope>NUCLEOTIDE SEQUENCE [LARGE SCALE GENOMIC DNA]</scope>
    <source>
        <strain evidence="4">CGMCC 1.15480</strain>
    </source>
</reference>
<dbReference type="InterPro" id="IPR003837">
    <property type="entry name" value="GatC"/>
</dbReference>
<dbReference type="EMBL" id="BMJI01000019">
    <property type="protein sequence ID" value="GGC97267.1"/>
    <property type="molecule type" value="Genomic_DNA"/>
</dbReference>
<comment type="function">
    <text evidence="1">Allows the formation of correctly charged Asn-tRNA(Asn) or Gln-tRNA(Gln) through the transamidation of misacylated Asp-tRNA(Asn) or Glu-tRNA(Gln) in organisms which lack either or both of asparaginyl-tRNA or glutaminyl-tRNA synthetases. The reaction takes place in the presence of glutamine and ATP through an activated phospho-Asp-tRNA(Asn) or phospho-Glu-tRNA(Gln).</text>
</comment>
<organism evidence="3 4">
    <name type="scientific">Tersicoccus solisilvae</name>
    <dbReference type="NCBI Taxonomy" id="1882339"/>
    <lineage>
        <taxon>Bacteria</taxon>
        <taxon>Bacillati</taxon>
        <taxon>Actinomycetota</taxon>
        <taxon>Actinomycetes</taxon>
        <taxon>Micrococcales</taxon>
        <taxon>Micrococcaceae</taxon>
        <taxon>Tersicoccus</taxon>
    </lineage>
</organism>
<dbReference type="SUPFAM" id="SSF141000">
    <property type="entry name" value="Glu-tRNAGln amidotransferase C subunit"/>
    <property type="match status" value="1"/>
</dbReference>
<sequence length="99" mass="10570">MAQISRDDVAHLAHLARIEMSEAELETMAGELAVIVDSIASISQVAGDDVPATSHPIALSNVFREDVVGETLTQEQALSGAPDEEDGRFKVPAILDEEQ</sequence>
<dbReference type="HAMAP" id="MF_00122">
    <property type="entry name" value="GatC"/>
    <property type="match status" value="1"/>
</dbReference>
<feature type="region of interest" description="Disordered" evidence="2">
    <location>
        <begin position="75"/>
        <end position="99"/>
    </location>
</feature>